<evidence type="ECO:0000313" key="2">
    <source>
        <dbReference type="Proteomes" id="UP000827976"/>
    </source>
</evidence>
<keyword evidence="2" id="KW-1185">Reference proteome</keyword>
<comment type="caution">
    <text evidence="1">The sequence shown here is derived from an EMBL/GenBank/DDBJ whole genome shotgun (WGS) entry which is preliminary data.</text>
</comment>
<organism evidence="1 2">
    <name type="scientific">Dioscorea alata</name>
    <name type="common">Purple yam</name>
    <dbReference type="NCBI Taxonomy" id="55571"/>
    <lineage>
        <taxon>Eukaryota</taxon>
        <taxon>Viridiplantae</taxon>
        <taxon>Streptophyta</taxon>
        <taxon>Embryophyta</taxon>
        <taxon>Tracheophyta</taxon>
        <taxon>Spermatophyta</taxon>
        <taxon>Magnoliopsida</taxon>
        <taxon>Liliopsida</taxon>
        <taxon>Dioscoreales</taxon>
        <taxon>Dioscoreaceae</taxon>
        <taxon>Dioscorea</taxon>
    </lineage>
</organism>
<reference evidence="2" key="1">
    <citation type="journal article" date="2022" name="Nat. Commun.">
        <title>Chromosome evolution and the genetic basis of agronomically important traits in greater yam.</title>
        <authorList>
            <person name="Bredeson J.V."/>
            <person name="Lyons J.B."/>
            <person name="Oniyinde I.O."/>
            <person name="Okereke N.R."/>
            <person name="Kolade O."/>
            <person name="Nnabue I."/>
            <person name="Nwadili C.O."/>
            <person name="Hribova E."/>
            <person name="Parker M."/>
            <person name="Nwogha J."/>
            <person name="Shu S."/>
            <person name="Carlson J."/>
            <person name="Kariba R."/>
            <person name="Muthemba S."/>
            <person name="Knop K."/>
            <person name="Barton G.J."/>
            <person name="Sherwood A.V."/>
            <person name="Lopez-Montes A."/>
            <person name="Asiedu R."/>
            <person name="Jamnadass R."/>
            <person name="Muchugi A."/>
            <person name="Goodstein D."/>
            <person name="Egesi C.N."/>
            <person name="Featherston J."/>
            <person name="Asfaw A."/>
            <person name="Simpson G.G."/>
            <person name="Dolezel J."/>
            <person name="Hendre P.S."/>
            <person name="Van Deynze A."/>
            <person name="Kumar P.L."/>
            <person name="Obidiegwu J.E."/>
            <person name="Bhattacharjee R."/>
            <person name="Rokhsar D.S."/>
        </authorList>
    </citation>
    <scope>NUCLEOTIDE SEQUENCE [LARGE SCALE GENOMIC DNA]</scope>
    <source>
        <strain evidence="2">cv. TDa95/00328</strain>
    </source>
</reference>
<name>A0ACB7WCK1_DIOAL</name>
<evidence type="ECO:0000313" key="1">
    <source>
        <dbReference type="EMBL" id="KAH7685796.1"/>
    </source>
</evidence>
<proteinExistence type="predicted"/>
<accession>A0ACB7WCK1</accession>
<dbReference type="Proteomes" id="UP000827976">
    <property type="component" value="Chromosome 4"/>
</dbReference>
<sequence length="516" mass="58211">MEPKPIVFNPLMAKPLFPFSDDVVPMEASSSSLPPSFTAIVQSTRRSTQDSSPDVIDIDMDDALMETPVTVTSLTDYKNKQIVGYDSNWQNLVKDALAEDLIDSVAYNGPKEDDMLGVLNGSDPDSSNSNYYNEDEDEDEGEEEDEDDEFGYDEDDQVGHATNQDYNYSLAATFDGLGLPTGVEATLSWLQDSSVKMHSMQEKIQDEIDRRFKAFKQFDTVQDHSDHYFFRGKGGVALPEIKKPPKEWVTRIQNEWKLLEKDLPETIYVRVYEERMDLLRAVMVGPSGTPYHDGLFFFDICFPPNYPHSPPQAHYHSGGLRINPNLYSNGKVCLSLLNTWPGTGCENWNPKKSTMLQVLVSIQALILNAKPYFNEPGYEQYANTRHGEERSKHYNEETFLHSCKTMLYSLRRPPKHFEDLVAGHFRERGKTILTACTAYMRGVEVASPITDDDDDNGVIPKVMIDGGRRSSFKPSLMKLFEDLLMEFTVKGAECTKFLDQKAKAGASNAVDAATLL</sequence>
<gene>
    <name evidence="1" type="ORF">IHE45_04G062800</name>
</gene>
<dbReference type="EMBL" id="CM037014">
    <property type="protein sequence ID" value="KAH7685796.1"/>
    <property type="molecule type" value="Genomic_DNA"/>
</dbReference>
<protein>
    <submittedName>
        <fullName evidence="1">Ubiquitin-conjugating enzyme E2 O protein</fullName>
    </submittedName>
</protein>